<dbReference type="AlphaFoldDB" id="A0A0F4Z4H7"/>
<dbReference type="PROSITE" id="PS50011">
    <property type="entry name" value="PROTEIN_KINASE_DOM"/>
    <property type="match status" value="1"/>
</dbReference>
<dbReference type="SMART" id="SM00220">
    <property type="entry name" value="S_TKc"/>
    <property type="match status" value="1"/>
</dbReference>
<dbReference type="GO" id="GO:0004674">
    <property type="term" value="F:protein serine/threonine kinase activity"/>
    <property type="evidence" value="ECO:0007669"/>
    <property type="project" value="UniProtKB-KW"/>
</dbReference>
<keyword evidence="5" id="KW-0547">Nucleotide-binding</keyword>
<evidence type="ECO:0000256" key="1">
    <source>
        <dbReference type="ARBA" id="ARBA00012513"/>
    </source>
</evidence>
<dbReference type="FunFam" id="1.10.510.10:FF:000024">
    <property type="entry name" value="Probable serine/threonine-protein kinase cot-1"/>
    <property type="match status" value="1"/>
</dbReference>
<keyword evidence="14" id="KW-1185">Reference proteome</keyword>
<dbReference type="SUPFAM" id="SSF56112">
    <property type="entry name" value="Protein kinase-like (PK-like)"/>
    <property type="match status" value="1"/>
</dbReference>
<name>A0A0F4Z4H7_RASE3</name>
<dbReference type="InterPro" id="IPR011009">
    <property type="entry name" value="Kinase-like_dom_sf"/>
</dbReference>
<comment type="caution">
    <text evidence="13">The sequence shown here is derived from an EMBL/GenBank/DDBJ whole genome shotgun (WGS) entry which is preliminary data.</text>
</comment>
<keyword evidence="7" id="KW-0067">ATP-binding</keyword>
<dbReference type="InterPro" id="IPR000961">
    <property type="entry name" value="AGC-kinase_C"/>
</dbReference>
<feature type="compositionally biased region" description="Polar residues" evidence="10">
    <location>
        <begin position="680"/>
        <end position="692"/>
    </location>
</feature>
<feature type="region of interest" description="Disordered" evidence="10">
    <location>
        <begin position="105"/>
        <end position="125"/>
    </location>
</feature>
<dbReference type="OrthoDB" id="354826at2759"/>
<keyword evidence="6" id="KW-0418">Kinase</keyword>
<feature type="compositionally biased region" description="Pro residues" evidence="10">
    <location>
        <begin position="627"/>
        <end position="657"/>
    </location>
</feature>
<feature type="compositionally biased region" description="Basic and acidic residues" evidence="10">
    <location>
        <begin position="592"/>
        <end position="601"/>
    </location>
</feature>
<protein>
    <recommendedName>
        <fullName evidence="1">non-specific serine/threonine protein kinase</fullName>
        <ecNumber evidence="1">2.7.11.1</ecNumber>
    </recommendedName>
</protein>
<feature type="compositionally biased region" description="Polar residues" evidence="10">
    <location>
        <begin position="570"/>
        <end position="589"/>
    </location>
</feature>
<feature type="domain" description="AGC-kinase C-terminal" evidence="12">
    <location>
        <begin position="453"/>
        <end position="544"/>
    </location>
</feature>
<feature type="region of interest" description="Disordered" evidence="10">
    <location>
        <begin position="543"/>
        <end position="743"/>
    </location>
</feature>
<dbReference type="PANTHER" id="PTHR24351">
    <property type="entry name" value="RIBOSOMAL PROTEIN S6 KINASE"/>
    <property type="match status" value="1"/>
</dbReference>
<reference evidence="13 14" key="1">
    <citation type="submission" date="2015-04" db="EMBL/GenBank/DDBJ databases">
        <authorList>
            <person name="Heijne W.H."/>
            <person name="Fedorova N.D."/>
            <person name="Nierman W.C."/>
            <person name="Vollebregt A.W."/>
            <person name="Zhao Z."/>
            <person name="Wu L."/>
            <person name="Kumar M."/>
            <person name="Stam H."/>
            <person name="van den Berg M.A."/>
            <person name="Pel H.J."/>
        </authorList>
    </citation>
    <scope>NUCLEOTIDE SEQUENCE [LARGE SCALE GENOMIC DNA]</scope>
    <source>
        <strain evidence="13 14">CBS 393.64</strain>
    </source>
</reference>
<feature type="domain" description="Protein kinase" evidence="11">
    <location>
        <begin position="158"/>
        <end position="452"/>
    </location>
</feature>
<accession>A0A0F4Z4H7</accession>
<dbReference type="RefSeq" id="XP_013331837.1">
    <property type="nucleotide sequence ID" value="XM_013476383.1"/>
</dbReference>
<keyword evidence="3" id="KW-0597">Phosphoprotein</keyword>
<evidence type="ECO:0000256" key="8">
    <source>
        <dbReference type="ARBA" id="ARBA00047899"/>
    </source>
</evidence>
<evidence type="ECO:0000259" key="12">
    <source>
        <dbReference type="PROSITE" id="PS51285"/>
    </source>
</evidence>
<dbReference type="InterPro" id="IPR008271">
    <property type="entry name" value="Ser/Thr_kinase_AS"/>
</dbReference>
<keyword evidence="4" id="KW-0808">Transferase</keyword>
<dbReference type="GeneID" id="25312805"/>
<evidence type="ECO:0000256" key="10">
    <source>
        <dbReference type="SAM" id="MobiDB-lite"/>
    </source>
</evidence>
<feature type="compositionally biased region" description="Polar residues" evidence="10">
    <location>
        <begin position="105"/>
        <end position="117"/>
    </location>
</feature>
<sequence length="743" mass="81677">PPPLLDSIQPAVKLWCAGLPSLPVPPILPAAPFLPSENALPETSPPLNLASITSPSPVPPAFFGRRRLLSSPGLTRLLRAALIYLPSPSVRASPWGGFGWQSGSSLHRSGHCRSNPTRKGLGRSTGARCDCRQALHCSIAFLQRVFAPTSASPSIPKPPLRFQHSQSKLGGIRVSSHTPGALHVRDDHRFFLSRHHRRVCCQPQSFPPAPGGWKGRVWQSADSGEEGFRSHVRVEIHSERRSFQDVEYIYIVVDLMNGGDLRFHISRKCFTEEAVRFWIAELGCALRYIHSQGIVHRDLKPDNVLLDSQGHVHLADFVSAPYLPPTAFCAELTNGQQNVASDFRPGKPLTSKSGTLAYLAPEVYEGGGYYSEVDWWSLGVTFYECIYNRRPFEGRTQEALSEAIMKAQPKYYVTNPAVSVPCLRAMAALMEKDRSKRIGAIGFESFTSHPFFAELDFEKLERKEINPIFTPSSDKTNFDATYDLEELLLEEAPLEARARRQKPRAELREDATAKEIREDELHRIIETMFEPFDYTTVNYNNGSVRSSSSRPNCMRSADIGSSNPEDRLPITSSTHSRQMSQPNSVSGSPPQHAEKHGDRSTQSEAASPIGEAVQSEDQPSNAASSPPHRPSMPSGPPPPPPSAPQYNRPLPPLPNAPRPKGATRKMSKGGGVQMVLEETGSWSELADQSSTLPAEACEGVANKGKGSNSGMLSFFRGKKGRDRSPKPMEPGVLGKEGARHIIS</sequence>
<dbReference type="GO" id="GO:0007010">
    <property type="term" value="P:cytoskeleton organization"/>
    <property type="evidence" value="ECO:0007669"/>
    <property type="project" value="UniProtKB-ARBA"/>
</dbReference>
<dbReference type="InterPro" id="IPR000719">
    <property type="entry name" value="Prot_kinase_dom"/>
</dbReference>
<dbReference type="PROSITE" id="PS00108">
    <property type="entry name" value="PROTEIN_KINASE_ST"/>
    <property type="match status" value="1"/>
</dbReference>
<dbReference type="GO" id="GO:0005524">
    <property type="term" value="F:ATP binding"/>
    <property type="evidence" value="ECO:0007669"/>
    <property type="project" value="UniProtKB-KW"/>
</dbReference>
<dbReference type="Pfam" id="PF00069">
    <property type="entry name" value="Pkinase"/>
    <property type="match status" value="1"/>
</dbReference>
<evidence type="ECO:0000256" key="7">
    <source>
        <dbReference type="ARBA" id="ARBA00022840"/>
    </source>
</evidence>
<dbReference type="Gene3D" id="3.30.200.20">
    <property type="entry name" value="Phosphorylase Kinase, domain 1"/>
    <property type="match status" value="1"/>
</dbReference>
<evidence type="ECO:0000313" key="13">
    <source>
        <dbReference type="EMBL" id="KKA25225.1"/>
    </source>
</evidence>
<dbReference type="EC" id="2.7.11.1" evidence="1"/>
<feature type="non-terminal residue" evidence="13">
    <location>
        <position position="1"/>
    </location>
</feature>
<evidence type="ECO:0000256" key="3">
    <source>
        <dbReference type="ARBA" id="ARBA00022553"/>
    </source>
</evidence>
<comment type="catalytic activity">
    <reaction evidence="9">
        <text>L-seryl-[protein] + ATP = O-phospho-L-seryl-[protein] + ADP + H(+)</text>
        <dbReference type="Rhea" id="RHEA:17989"/>
        <dbReference type="Rhea" id="RHEA-COMP:9863"/>
        <dbReference type="Rhea" id="RHEA-COMP:11604"/>
        <dbReference type="ChEBI" id="CHEBI:15378"/>
        <dbReference type="ChEBI" id="CHEBI:29999"/>
        <dbReference type="ChEBI" id="CHEBI:30616"/>
        <dbReference type="ChEBI" id="CHEBI:83421"/>
        <dbReference type="ChEBI" id="CHEBI:456216"/>
        <dbReference type="EC" id="2.7.11.1"/>
    </reaction>
</comment>
<keyword evidence="2" id="KW-0723">Serine/threonine-protein kinase</keyword>
<evidence type="ECO:0000256" key="9">
    <source>
        <dbReference type="ARBA" id="ARBA00048679"/>
    </source>
</evidence>
<dbReference type="Proteomes" id="UP000053958">
    <property type="component" value="Unassembled WGS sequence"/>
</dbReference>
<dbReference type="Gene3D" id="1.10.510.10">
    <property type="entry name" value="Transferase(Phosphotransferase) domain 1"/>
    <property type="match status" value="1"/>
</dbReference>
<gene>
    <name evidence="13" type="ORF">T310_0751</name>
</gene>
<evidence type="ECO:0000256" key="6">
    <source>
        <dbReference type="ARBA" id="ARBA00022777"/>
    </source>
</evidence>
<evidence type="ECO:0000256" key="5">
    <source>
        <dbReference type="ARBA" id="ARBA00022741"/>
    </source>
</evidence>
<evidence type="ECO:0000259" key="11">
    <source>
        <dbReference type="PROSITE" id="PS50011"/>
    </source>
</evidence>
<evidence type="ECO:0000256" key="2">
    <source>
        <dbReference type="ARBA" id="ARBA00022527"/>
    </source>
</evidence>
<proteinExistence type="predicted"/>
<organism evidence="13 14">
    <name type="scientific">Rasamsonia emersonii (strain ATCC 16479 / CBS 393.64 / IMI 116815)</name>
    <dbReference type="NCBI Taxonomy" id="1408163"/>
    <lineage>
        <taxon>Eukaryota</taxon>
        <taxon>Fungi</taxon>
        <taxon>Dikarya</taxon>
        <taxon>Ascomycota</taxon>
        <taxon>Pezizomycotina</taxon>
        <taxon>Eurotiomycetes</taxon>
        <taxon>Eurotiomycetidae</taxon>
        <taxon>Eurotiales</taxon>
        <taxon>Trichocomaceae</taxon>
        <taxon>Rasamsonia</taxon>
    </lineage>
</organism>
<dbReference type="EMBL" id="LASV01000031">
    <property type="protein sequence ID" value="KKA25225.1"/>
    <property type="molecule type" value="Genomic_DNA"/>
</dbReference>
<dbReference type="PROSITE" id="PS51285">
    <property type="entry name" value="AGC_KINASE_CTER"/>
    <property type="match status" value="1"/>
</dbReference>
<dbReference type="STRING" id="1408163.A0A0F4Z4H7"/>
<comment type="catalytic activity">
    <reaction evidence="8">
        <text>L-threonyl-[protein] + ATP = O-phospho-L-threonyl-[protein] + ADP + H(+)</text>
        <dbReference type="Rhea" id="RHEA:46608"/>
        <dbReference type="Rhea" id="RHEA-COMP:11060"/>
        <dbReference type="Rhea" id="RHEA-COMP:11605"/>
        <dbReference type="ChEBI" id="CHEBI:15378"/>
        <dbReference type="ChEBI" id="CHEBI:30013"/>
        <dbReference type="ChEBI" id="CHEBI:30616"/>
        <dbReference type="ChEBI" id="CHEBI:61977"/>
        <dbReference type="ChEBI" id="CHEBI:456216"/>
        <dbReference type="EC" id="2.7.11.1"/>
    </reaction>
</comment>
<evidence type="ECO:0000256" key="4">
    <source>
        <dbReference type="ARBA" id="ARBA00022679"/>
    </source>
</evidence>
<evidence type="ECO:0000313" key="14">
    <source>
        <dbReference type="Proteomes" id="UP000053958"/>
    </source>
</evidence>